<reference evidence="2 3" key="1">
    <citation type="submission" date="2015-09" db="EMBL/GenBank/DDBJ databases">
        <title>Draft genome sequence of Alicyclobacillus ferrooxydans DSM 22381.</title>
        <authorList>
            <person name="Hemp J."/>
        </authorList>
    </citation>
    <scope>NUCLEOTIDE SEQUENCE [LARGE SCALE GENOMIC DNA]</scope>
    <source>
        <strain evidence="2 3">TC-34</strain>
    </source>
</reference>
<dbReference type="EMBL" id="LJCO01000014">
    <property type="protein sequence ID" value="KPV45097.1"/>
    <property type="molecule type" value="Genomic_DNA"/>
</dbReference>
<evidence type="ECO:0000313" key="2">
    <source>
        <dbReference type="EMBL" id="KPV45097.1"/>
    </source>
</evidence>
<dbReference type="Proteomes" id="UP000050482">
    <property type="component" value="Unassembled WGS sequence"/>
</dbReference>
<dbReference type="InterPro" id="IPR001466">
    <property type="entry name" value="Beta-lactam-related"/>
</dbReference>
<name>A0A0P9ENR0_9BACL</name>
<gene>
    <name evidence="2" type="ORF">AN477_03650</name>
</gene>
<accession>A0A0P9ENR0</accession>
<dbReference type="PANTHER" id="PTHR46825:SF9">
    <property type="entry name" value="BETA-LACTAMASE-RELATED DOMAIN-CONTAINING PROTEIN"/>
    <property type="match status" value="1"/>
</dbReference>
<dbReference type="AlphaFoldDB" id="A0A0P9ENR0"/>
<dbReference type="InterPro" id="IPR050491">
    <property type="entry name" value="AmpC-like"/>
</dbReference>
<feature type="domain" description="Beta-lactamase-related" evidence="1">
    <location>
        <begin position="9"/>
        <end position="352"/>
    </location>
</feature>
<protein>
    <recommendedName>
        <fullName evidence="1">Beta-lactamase-related domain-containing protein</fullName>
    </recommendedName>
</protein>
<sequence length="480" mass="52346">MAQNLVDFEAAAQKVLAAYDVPGVIVAVARDGEPVSFQPFGYRDREQQLELDKDTVFGIGSVTKSFTAVAIMQLEEAGLLSVDDPVVKHLPEFRLANTDVSGITIHHLLTHSAGLPPLGTLYAAMLDSIREDPDTPKEPFEKLEPIRTYGEFFEFVAAQDVKLLGEPGRYFSYSNDGFAVLGAVVEKVSGKPYETFVEENILQPAGMLNSGFDHRVLQERTNVAMIYGVREDGEEVYASPTWWESKVMSAAGFLKSTASDMLRYAELFRTGGLVGDVRLLSEDSVTQILTPHVECGPDWFYGYGMMITPDFHGVLVAEHGGNIKGASAYLTVIPEHALTSVMLSNLVTTPCGDVLRDALNLEMGLPLGTKRVDLTPRPTDGVDLQEYAGQYVSEEGAAVTFRVEDNALVAEFQGKTYPVSAVGEADTFTFRVKEMDLTHKFLRDASDEVNAVHLGFRVIRKVPAAEPSAAEDSGEFAAGV</sequence>
<dbReference type="RefSeq" id="WP_054967823.1">
    <property type="nucleotide sequence ID" value="NZ_LJCO01000014.1"/>
</dbReference>
<evidence type="ECO:0000313" key="3">
    <source>
        <dbReference type="Proteomes" id="UP000050482"/>
    </source>
</evidence>
<organism evidence="2 3">
    <name type="scientific">Alicyclobacillus ferrooxydans</name>
    <dbReference type="NCBI Taxonomy" id="471514"/>
    <lineage>
        <taxon>Bacteria</taxon>
        <taxon>Bacillati</taxon>
        <taxon>Bacillota</taxon>
        <taxon>Bacilli</taxon>
        <taxon>Bacillales</taxon>
        <taxon>Alicyclobacillaceae</taxon>
        <taxon>Alicyclobacillus</taxon>
    </lineage>
</organism>
<dbReference type="Gene3D" id="3.40.710.10">
    <property type="entry name" value="DD-peptidase/beta-lactamase superfamily"/>
    <property type="match status" value="1"/>
</dbReference>
<keyword evidence="3" id="KW-1185">Reference proteome</keyword>
<dbReference type="Pfam" id="PF00144">
    <property type="entry name" value="Beta-lactamase"/>
    <property type="match status" value="1"/>
</dbReference>
<comment type="caution">
    <text evidence="2">The sequence shown here is derived from an EMBL/GenBank/DDBJ whole genome shotgun (WGS) entry which is preliminary data.</text>
</comment>
<dbReference type="InterPro" id="IPR012338">
    <property type="entry name" value="Beta-lactam/transpept-like"/>
</dbReference>
<dbReference type="PANTHER" id="PTHR46825">
    <property type="entry name" value="D-ALANYL-D-ALANINE-CARBOXYPEPTIDASE/ENDOPEPTIDASE AMPH"/>
    <property type="match status" value="1"/>
</dbReference>
<proteinExistence type="predicted"/>
<dbReference type="STRING" id="471514.AN477_03650"/>
<dbReference type="SUPFAM" id="SSF56601">
    <property type="entry name" value="beta-lactamase/transpeptidase-like"/>
    <property type="match status" value="1"/>
</dbReference>
<evidence type="ECO:0000259" key="1">
    <source>
        <dbReference type="Pfam" id="PF00144"/>
    </source>
</evidence>
<dbReference type="PATRIC" id="fig|471514.4.peg.596"/>